<evidence type="ECO:0000313" key="2">
    <source>
        <dbReference type="Proteomes" id="UP000001542"/>
    </source>
</evidence>
<gene>
    <name evidence="1" type="ORF">TVAG_157480</name>
</gene>
<dbReference type="EMBL" id="DS113334">
    <property type="protein sequence ID" value="EAY10671.1"/>
    <property type="molecule type" value="Genomic_DNA"/>
</dbReference>
<dbReference type="VEuPathDB" id="TrichDB:TVAGG3_0746220"/>
<evidence type="ECO:0000313" key="1">
    <source>
        <dbReference type="EMBL" id="EAY10671.1"/>
    </source>
</evidence>
<dbReference type="InParanoid" id="A2E9M0"/>
<dbReference type="Proteomes" id="UP000001542">
    <property type="component" value="Unassembled WGS sequence"/>
</dbReference>
<proteinExistence type="predicted"/>
<reference evidence="1" key="1">
    <citation type="submission" date="2006-10" db="EMBL/GenBank/DDBJ databases">
        <authorList>
            <person name="Amadeo P."/>
            <person name="Zhao Q."/>
            <person name="Wortman J."/>
            <person name="Fraser-Liggett C."/>
            <person name="Carlton J."/>
        </authorList>
    </citation>
    <scope>NUCLEOTIDE SEQUENCE</scope>
    <source>
        <strain evidence="1">G3</strain>
    </source>
</reference>
<organism evidence="1 2">
    <name type="scientific">Trichomonas vaginalis (strain ATCC PRA-98 / G3)</name>
    <dbReference type="NCBI Taxonomy" id="412133"/>
    <lineage>
        <taxon>Eukaryota</taxon>
        <taxon>Metamonada</taxon>
        <taxon>Parabasalia</taxon>
        <taxon>Trichomonadida</taxon>
        <taxon>Trichomonadidae</taxon>
        <taxon>Trichomonas</taxon>
    </lineage>
</organism>
<name>A2E9M0_TRIV3</name>
<keyword evidence="2" id="KW-1185">Reference proteome</keyword>
<dbReference type="RefSeq" id="XP_001322894.1">
    <property type="nucleotide sequence ID" value="XM_001322859.1"/>
</dbReference>
<reference evidence="1" key="2">
    <citation type="journal article" date="2007" name="Science">
        <title>Draft genome sequence of the sexually transmitted pathogen Trichomonas vaginalis.</title>
        <authorList>
            <person name="Carlton J.M."/>
            <person name="Hirt R.P."/>
            <person name="Silva J.C."/>
            <person name="Delcher A.L."/>
            <person name="Schatz M."/>
            <person name="Zhao Q."/>
            <person name="Wortman J.R."/>
            <person name="Bidwell S.L."/>
            <person name="Alsmark U.C.M."/>
            <person name="Besteiro S."/>
            <person name="Sicheritz-Ponten T."/>
            <person name="Noel C.J."/>
            <person name="Dacks J.B."/>
            <person name="Foster P.G."/>
            <person name="Simillion C."/>
            <person name="Van de Peer Y."/>
            <person name="Miranda-Saavedra D."/>
            <person name="Barton G.J."/>
            <person name="Westrop G.D."/>
            <person name="Mueller S."/>
            <person name="Dessi D."/>
            <person name="Fiori P.L."/>
            <person name="Ren Q."/>
            <person name="Paulsen I."/>
            <person name="Zhang H."/>
            <person name="Bastida-Corcuera F.D."/>
            <person name="Simoes-Barbosa A."/>
            <person name="Brown M.T."/>
            <person name="Hayes R.D."/>
            <person name="Mukherjee M."/>
            <person name="Okumura C.Y."/>
            <person name="Schneider R."/>
            <person name="Smith A.J."/>
            <person name="Vanacova S."/>
            <person name="Villalvazo M."/>
            <person name="Haas B.J."/>
            <person name="Pertea M."/>
            <person name="Feldblyum T.V."/>
            <person name="Utterback T.R."/>
            <person name="Shu C.L."/>
            <person name="Osoegawa K."/>
            <person name="de Jong P.J."/>
            <person name="Hrdy I."/>
            <person name="Horvathova L."/>
            <person name="Zubacova Z."/>
            <person name="Dolezal P."/>
            <person name="Malik S.B."/>
            <person name="Logsdon J.M. Jr."/>
            <person name="Henze K."/>
            <person name="Gupta A."/>
            <person name="Wang C.C."/>
            <person name="Dunne R.L."/>
            <person name="Upcroft J.A."/>
            <person name="Upcroft P."/>
            <person name="White O."/>
            <person name="Salzberg S.L."/>
            <person name="Tang P."/>
            <person name="Chiu C.-H."/>
            <person name="Lee Y.-S."/>
            <person name="Embley T.M."/>
            <person name="Coombs G.H."/>
            <person name="Mottram J.C."/>
            <person name="Tachezy J."/>
            <person name="Fraser-Liggett C.M."/>
            <person name="Johnson P.J."/>
        </authorList>
    </citation>
    <scope>NUCLEOTIDE SEQUENCE [LARGE SCALE GENOMIC DNA]</scope>
    <source>
        <strain evidence="1">G3</strain>
    </source>
</reference>
<dbReference type="AlphaFoldDB" id="A2E9M0"/>
<dbReference type="KEGG" id="tva:4768606"/>
<sequence length="522" mass="60279">MSKMIRKMQAKKPVQMTFPTLPNELVKYVWFDPSESEDDNVTFRKMKNSYDEMMKIATEYAKKSFDEMMLSREYEKERPLDFHLYSELEKFTILKKEKYFFKYHHFCGTFYAKASSFANQIANFLVHAIAFQVPTSVDIPGFKNYVTKQFDSNTDAKTDLFRYKSLNAKCQPIFSKSLPKPPSHGDVQSSLDESAVYVNYSIHFCPQTVFDDILYKYFKANNKIEPIQELATTVGDQWQKCIENATQTTIQTPQPSNQPTKRSEKLLNIKEIDDTKNFISPSENRKALVPIDLTQLKRFIDSTVSTFKTSDATRTVIVCAIYRIFFDILYMKYSHLLDDQFISNLFFRNCNTFRTMTPNELEITEGIFTDQQKNQPFVSIDKTVDNFHSAVDCIMSVQFCVNPLDLVNSLFQSMQKFNIIMKRNSLEPKFGQLISVIDEETIAKLQLPTSFDDFFSIFYAAITIEPPSNPMAIKDFLVAFSQLKMDPPMAYAASLFSAGVSHLMSTKKMTFKPQPKDSGNPI</sequence>
<accession>A2E9M0</accession>
<dbReference type="VEuPathDB" id="TrichDB:TVAG_157480"/>
<protein>
    <submittedName>
        <fullName evidence="1">Uncharacterized protein</fullName>
    </submittedName>
</protein>